<feature type="binding site" evidence="17">
    <location>
        <position position="439"/>
    </location>
    <ligand>
        <name>(6S)-NADPHX</name>
        <dbReference type="ChEBI" id="CHEBI:64076"/>
    </ligand>
</feature>
<keyword evidence="7 17" id="KW-0067">ATP-binding</keyword>
<dbReference type="EC" id="5.1.99.6" evidence="19"/>
<keyword evidence="12 17" id="KW-0456">Lyase</keyword>
<dbReference type="GO" id="GO:0052855">
    <property type="term" value="F:ADP-dependent NAD(P)H-hydrate dehydratase activity"/>
    <property type="evidence" value="ECO:0007669"/>
    <property type="project" value="UniProtKB-EC"/>
</dbReference>
<reference evidence="23" key="1">
    <citation type="journal article" date="2019" name="Int. J. Syst. Evol. Microbiol.">
        <title>The Global Catalogue of Microorganisms (GCM) 10K type strain sequencing project: providing services to taxonomists for standard genome sequencing and annotation.</title>
        <authorList>
            <consortium name="The Broad Institute Genomics Platform"/>
            <consortium name="The Broad Institute Genome Sequencing Center for Infectious Disease"/>
            <person name="Wu L."/>
            <person name="Ma J."/>
        </authorList>
    </citation>
    <scope>NUCLEOTIDE SEQUENCE [LARGE SCALE GENOMIC DNA]</scope>
    <source>
        <strain evidence="23">CGMCC 1.18518</strain>
    </source>
</reference>
<name>A0ABW1VZ20_9GAMM</name>
<evidence type="ECO:0000259" key="20">
    <source>
        <dbReference type="PROSITE" id="PS51383"/>
    </source>
</evidence>
<comment type="function">
    <text evidence="14 19">Bifunctional enzyme that catalyzes the epimerization of the S- and R-forms of NAD(P)HX and the dehydration of the S-form of NAD(P)HX at the expense of ADP, which is converted to AMP. This allows the repair of both epimers of NAD(P)HX, a damaged form of NAD(P)H that is a result of enzymatic or heat-dependent hydration.</text>
</comment>
<comment type="catalytic activity">
    <reaction evidence="2 18 19">
        <text>(6R)-NADPHX = (6S)-NADPHX</text>
        <dbReference type="Rhea" id="RHEA:32227"/>
        <dbReference type="ChEBI" id="CHEBI:64076"/>
        <dbReference type="ChEBI" id="CHEBI:64077"/>
        <dbReference type="EC" id="5.1.99.6"/>
    </reaction>
</comment>
<comment type="caution">
    <text evidence="22">The sequence shown here is derived from an EMBL/GenBank/DDBJ whole genome shotgun (WGS) entry which is preliminary data.</text>
</comment>
<keyword evidence="6 17" id="KW-0547">Nucleotide-binding</keyword>
<feature type="binding site" evidence="18">
    <location>
        <position position="132"/>
    </location>
    <ligand>
        <name>K(+)</name>
        <dbReference type="ChEBI" id="CHEBI:29103"/>
    </ligand>
</feature>
<evidence type="ECO:0000256" key="3">
    <source>
        <dbReference type="ARBA" id="ARBA00006001"/>
    </source>
</evidence>
<evidence type="ECO:0000256" key="13">
    <source>
        <dbReference type="ARBA" id="ARBA00023268"/>
    </source>
</evidence>
<evidence type="ECO:0000256" key="16">
    <source>
        <dbReference type="ARBA" id="ARBA00049209"/>
    </source>
</evidence>
<dbReference type="NCBIfam" id="NF007856">
    <property type="entry name" value="PRK10565.1"/>
    <property type="match status" value="1"/>
</dbReference>
<feature type="binding site" evidence="18">
    <location>
        <begin position="136"/>
        <end position="142"/>
    </location>
    <ligand>
        <name>(6S)-NADPHX</name>
        <dbReference type="ChEBI" id="CHEBI:64076"/>
    </ligand>
</feature>
<feature type="binding site" evidence="17">
    <location>
        <position position="372"/>
    </location>
    <ligand>
        <name>(6S)-NADPHX</name>
        <dbReference type="ChEBI" id="CHEBI:64076"/>
    </ligand>
</feature>
<dbReference type="GO" id="GO:0052856">
    <property type="term" value="F:NAD(P)HX epimerase activity"/>
    <property type="evidence" value="ECO:0007669"/>
    <property type="project" value="UniProtKB-EC"/>
</dbReference>
<dbReference type="Gene3D" id="3.40.1190.20">
    <property type="match status" value="1"/>
</dbReference>
<keyword evidence="13" id="KW-0511">Multifunctional enzyme</keyword>
<evidence type="ECO:0000256" key="19">
    <source>
        <dbReference type="PIRNR" id="PIRNR017184"/>
    </source>
</evidence>
<evidence type="ECO:0000256" key="10">
    <source>
        <dbReference type="ARBA" id="ARBA00023027"/>
    </source>
</evidence>
<proteinExistence type="inferred from homology"/>
<dbReference type="PROSITE" id="PS01050">
    <property type="entry name" value="YJEF_C_2"/>
    <property type="match status" value="1"/>
</dbReference>
<dbReference type="InterPro" id="IPR029056">
    <property type="entry name" value="Ribokinase-like"/>
</dbReference>
<dbReference type="RefSeq" id="WP_212713207.1">
    <property type="nucleotide sequence ID" value="NZ_JBHSUB010000015.1"/>
</dbReference>
<dbReference type="InterPro" id="IPR030677">
    <property type="entry name" value="Nnr"/>
</dbReference>
<dbReference type="SUPFAM" id="SSF53613">
    <property type="entry name" value="Ribokinase-like"/>
    <property type="match status" value="1"/>
</dbReference>
<evidence type="ECO:0000256" key="15">
    <source>
        <dbReference type="ARBA" id="ARBA00048238"/>
    </source>
</evidence>
<dbReference type="Gene3D" id="3.40.50.10260">
    <property type="entry name" value="YjeF N-terminal domain"/>
    <property type="match status" value="1"/>
</dbReference>
<evidence type="ECO:0000256" key="7">
    <source>
        <dbReference type="ARBA" id="ARBA00022840"/>
    </source>
</evidence>
<keyword evidence="23" id="KW-1185">Reference proteome</keyword>
<comment type="cofactor">
    <cofactor evidence="18 19">
        <name>K(+)</name>
        <dbReference type="ChEBI" id="CHEBI:29103"/>
    </cofactor>
    <text evidence="18 19">Binds 1 potassium ion per subunit.</text>
</comment>
<evidence type="ECO:0000256" key="6">
    <source>
        <dbReference type="ARBA" id="ARBA00022741"/>
    </source>
</evidence>
<dbReference type="PIRSF" id="PIRSF017184">
    <property type="entry name" value="Nnr"/>
    <property type="match status" value="1"/>
</dbReference>
<dbReference type="CDD" id="cd01171">
    <property type="entry name" value="YXKO-related"/>
    <property type="match status" value="1"/>
</dbReference>
<organism evidence="22 23">
    <name type="scientific">Tatumella terrea</name>
    <dbReference type="NCBI Taxonomy" id="419007"/>
    <lineage>
        <taxon>Bacteria</taxon>
        <taxon>Pseudomonadati</taxon>
        <taxon>Pseudomonadota</taxon>
        <taxon>Gammaproteobacteria</taxon>
        <taxon>Enterobacterales</taxon>
        <taxon>Erwiniaceae</taxon>
        <taxon>Tatumella</taxon>
    </lineage>
</organism>
<dbReference type="HAMAP" id="MF_01966">
    <property type="entry name" value="NADHX_epimerase"/>
    <property type="match status" value="1"/>
</dbReference>
<dbReference type="InterPro" id="IPR000631">
    <property type="entry name" value="CARKD"/>
</dbReference>
<feature type="binding site" evidence="17">
    <location>
        <position position="438"/>
    </location>
    <ligand>
        <name>AMP</name>
        <dbReference type="ChEBI" id="CHEBI:456215"/>
    </ligand>
</feature>
<dbReference type="PROSITE" id="PS51383">
    <property type="entry name" value="YJEF_C_3"/>
    <property type="match status" value="1"/>
</dbReference>
<evidence type="ECO:0000256" key="12">
    <source>
        <dbReference type="ARBA" id="ARBA00023239"/>
    </source>
</evidence>
<comment type="similarity">
    <text evidence="17">Belongs to the NnrD/CARKD family.</text>
</comment>
<evidence type="ECO:0000256" key="4">
    <source>
        <dbReference type="ARBA" id="ARBA00009524"/>
    </source>
</evidence>
<comment type="similarity">
    <text evidence="4 19">In the C-terminal section; belongs to the NnrD/CARKD family.</text>
</comment>
<comment type="cofactor">
    <cofactor evidence="17">
        <name>Mg(2+)</name>
        <dbReference type="ChEBI" id="CHEBI:18420"/>
    </cofactor>
</comment>
<feature type="binding site" evidence="18">
    <location>
        <position position="147"/>
    </location>
    <ligand>
        <name>(6S)-NADPHX</name>
        <dbReference type="ChEBI" id="CHEBI:64076"/>
    </ligand>
</feature>
<evidence type="ECO:0000256" key="18">
    <source>
        <dbReference type="HAMAP-Rule" id="MF_01966"/>
    </source>
</evidence>
<feature type="binding site" evidence="18">
    <location>
        <position position="168"/>
    </location>
    <ligand>
        <name>K(+)</name>
        <dbReference type="ChEBI" id="CHEBI:29103"/>
    </ligand>
</feature>
<dbReference type="SUPFAM" id="SSF64153">
    <property type="entry name" value="YjeF N-terminal domain-like"/>
    <property type="match status" value="1"/>
</dbReference>
<evidence type="ECO:0000256" key="1">
    <source>
        <dbReference type="ARBA" id="ARBA00000013"/>
    </source>
</evidence>
<evidence type="ECO:0000256" key="2">
    <source>
        <dbReference type="ARBA" id="ARBA00000909"/>
    </source>
</evidence>
<keyword evidence="8 17" id="KW-0521">NADP</keyword>
<feature type="binding site" evidence="18">
    <location>
        <position position="70"/>
    </location>
    <ligand>
        <name>K(+)</name>
        <dbReference type="ChEBI" id="CHEBI:29103"/>
    </ligand>
</feature>
<dbReference type="PANTHER" id="PTHR12592">
    <property type="entry name" value="ATP-DEPENDENT (S)-NAD(P)H-HYDRATE DEHYDRATASE FAMILY MEMBER"/>
    <property type="match status" value="1"/>
</dbReference>
<comment type="similarity">
    <text evidence="18">Belongs to the NnrE/AIBP family.</text>
</comment>
<dbReference type="EMBL" id="JBHSUB010000015">
    <property type="protein sequence ID" value="MFC6378967.1"/>
    <property type="molecule type" value="Genomic_DNA"/>
</dbReference>
<accession>A0ABW1VZ20</accession>
<dbReference type="InterPro" id="IPR036652">
    <property type="entry name" value="YjeF_N_dom_sf"/>
</dbReference>
<dbReference type="InterPro" id="IPR004443">
    <property type="entry name" value="YjeF_N_dom"/>
</dbReference>
<dbReference type="Pfam" id="PF01256">
    <property type="entry name" value="Carb_kinase"/>
    <property type="match status" value="1"/>
</dbReference>
<dbReference type="PROSITE" id="PS51385">
    <property type="entry name" value="YJEF_N"/>
    <property type="match status" value="1"/>
</dbReference>
<dbReference type="NCBIfam" id="TIGR00196">
    <property type="entry name" value="yjeF_cterm"/>
    <property type="match status" value="1"/>
</dbReference>
<evidence type="ECO:0000313" key="22">
    <source>
        <dbReference type="EMBL" id="MFC6378967.1"/>
    </source>
</evidence>
<feature type="binding site" evidence="17">
    <location>
        <begin position="409"/>
        <end position="413"/>
    </location>
    <ligand>
        <name>AMP</name>
        <dbReference type="ChEBI" id="CHEBI:456215"/>
    </ligand>
</feature>
<feature type="domain" description="YjeF C-terminal" evidence="20">
    <location>
        <begin position="231"/>
        <end position="498"/>
    </location>
</feature>
<keyword evidence="10 17" id="KW-0520">NAD</keyword>
<comment type="subunit">
    <text evidence="17">Homotetramer.</text>
</comment>
<evidence type="ECO:0000256" key="11">
    <source>
        <dbReference type="ARBA" id="ARBA00023235"/>
    </source>
</evidence>
<comment type="similarity">
    <text evidence="3 19">In the N-terminal section; belongs to the NnrE/AIBP family.</text>
</comment>
<keyword evidence="9 18" id="KW-0630">Potassium</keyword>
<sequence>MSEYDQDLSSSSSSVWPVKTFPELERALCESRGITCWQLMQQAGMAAFTCLRQTWPEARHLRILCGSGNNGGDGYILATLASMAGYTVSVMACDQKDPPAEAAQAREQWLACGGECQPAEGEWIGKEDLIVDALLGIGLNRAPEDPYLSLIEKTQQRQVPILALDIPSGVMADSGAVPGAAIKATVTLSFIALKAGLLTGKARDYCGKVMLDLTGPLPAREQATPPAWRRTAGDLSRWLQPRQGTAHKGNNGRLVLIGGAEGTGGAIRLAAEAALRSGAGLVRVLTHAKNVSAILSARPELMVAEASDEKLKESLEWADIVVIGPGLGQSARAREILNQVKKSKKDTLWDADALNLLAIDPDTRQNRILTPHPGEAARLLGVTVSAVEHDRLQAARELTRRYGGVAVLKGAGTVIAASGDGMTIADVGNPGMATGGMGDVLSGVIAALAGQKLSLYDAACAGVVAHGAAADAVASEFGMRGMLASDLFLPLRRFVNPDMNVK</sequence>
<evidence type="ECO:0000256" key="8">
    <source>
        <dbReference type="ARBA" id="ARBA00022857"/>
    </source>
</evidence>
<evidence type="ECO:0000256" key="9">
    <source>
        <dbReference type="ARBA" id="ARBA00022958"/>
    </source>
</evidence>
<dbReference type="Proteomes" id="UP001596230">
    <property type="component" value="Unassembled WGS sequence"/>
</dbReference>
<evidence type="ECO:0000313" key="23">
    <source>
        <dbReference type="Proteomes" id="UP001596230"/>
    </source>
</evidence>
<feature type="binding site" evidence="17">
    <location>
        <position position="326"/>
    </location>
    <ligand>
        <name>(6S)-NADPHX</name>
        <dbReference type="ChEBI" id="CHEBI:64076"/>
    </ligand>
</feature>
<dbReference type="InterPro" id="IPR017953">
    <property type="entry name" value="Carbohydrate_kinase_pred_CS"/>
</dbReference>
<dbReference type="EC" id="4.2.1.136" evidence="19"/>
<feature type="binding site" evidence="18">
    <location>
        <position position="165"/>
    </location>
    <ligand>
        <name>(6S)-NADPHX</name>
        <dbReference type="ChEBI" id="CHEBI:64076"/>
    </ligand>
</feature>
<evidence type="ECO:0000256" key="17">
    <source>
        <dbReference type="HAMAP-Rule" id="MF_01965"/>
    </source>
</evidence>
<dbReference type="PANTHER" id="PTHR12592:SF0">
    <property type="entry name" value="ATP-DEPENDENT (S)-NAD(P)H-HYDRATE DEHYDRATASE"/>
    <property type="match status" value="1"/>
</dbReference>
<evidence type="ECO:0000259" key="21">
    <source>
        <dbReference type="PROSITE" id="PS51385"/>
    </source>
</evidence>
<comment type="function">
    <text evidence="18">Catalyzes the epimerization of the S- and R-forms of NAD(P)HX, a damaged form of NAD(P)H that is a result of enzymatic or heat-dependent hydration. This is a prerequisite for the S-specific NAD(P)H-hydrate dehydratase to allow the repair of both epimers of NAD(P)HX.</text>
</comment>
<protein>
    <recommendedName>
        <fullName evidence="19">Bifunctional NAD(P)H-hydrate repair enzyme</fullName>
    </recommendedName>
    <alternativeName>
        <fullName evidence="19">Nicotinamide nucleotide repair protein</fullName>
    </alternativeName>
    <domain>
        <recommendedName>
            <fullName evidence="19">ADP-dependent (S)-NAD(P)H-hydrate dehydratase</fullName>
            <ecNumber evidence="19">4.2.1.136</ecNumber>
        </recommendedName>
        <alternativeName>
            <fullName evidence="19">ADP-dependent NAD(P)HX dehydratase</fullName>
        </alternativeName>
    </domain>
    <domain>
        <recommendedName>
            <fullName evidence="19">NAD(P)H-hydrate epimerase</fullName>
            <ecNumber evidence="19">5.1.99.6</ecNumber>
        </recommendedName>
    </domain>
</protein>
<evidence type="ECO:0000256" key="5">
    <source>
        <dbReference type="ARBA" id="ARBA00022723"/>
    </source>
</evidence>
<comment type="catalytic activity">
    <reaction evidence="15 17 19">
        <text>(6S)-NADHX + ADP = AMP + phosphate + NADH + H(+)</text>
        <dbReference type="Rhea" id="RHEA:32223"/>
        <dbReference type="ChEBI" id="CHEBI:15378"/>
        <dbReference type="ChEBI" id="CHEBI:43474"/>
        <dbReference type="ChEBI" id="CHEBI:57945"/>
        <dbReference type="ChEBI" id="CHEBI:64074"/>
        <dbReference type="ChEBI" id="CHEBI:456215"/>
        <dbReference type="ChEBI" id="CHEBI:456216"/>
        <dbReference type="EC" id="4.2.1.136"/>
    </reaction>
</comment>
<dbReference type="NCBIfam" id="TIGR00197">
    <property type="entry name" value="yjeF_nterm"/>
    <property type="match status" value="1"/>
</dbReference>
<evidence type="ECO:0000256" key="14">
    <source>
        <dbReference type="ARBA" id="ARBA00025153"/>
    </source>
</evidence>
<comment type="catalytic activity">
    <reaction evidence="16 17 19">
        <text>(6S)-NADPHX + ADP = AMP + phosphate + NADPH + H(+)</text>
        <dbReference type="Rhea" id="RHEA:32235"/>
        <dbReference type="ChEBI" id="CHEBI:15378"/>
        <dbReference type="ChEBI" id="CHEBI:43474"/>
        <dbReference type="ChEBI" id="CHEBI:57783"/>
        <dbReference type="ChEBI" id="CHEBI:64076"/>
        <dbReference type="ChEBI" id="CHEBI:456215"/>
        <dbReference type="ChEBI" id="CHEBI:456216"/>
        <dbReference type="EC" id="4.2.1.136"/>
    </reaction>
</comment>
<keyword evidence="11 18" id="KW-0413">Isomerase</keyword>
<dbReference type="HAMAP" id="MF_01965">
    <property type="entry name" value="NADHX_dehydratase"/>
    <property type="match status" value="1"/>
</dbReference>
<feature type="binding site" evidence="17">
    <location>
        <position position="266"/>
    </location>
    <ligand>
        <name>(6S)-NADPHX</name>
        <dbReference type="ChEBI" id="CHEBI:64076"/>
    </ligand>
</feature>
<feature type="binding site" evidence="18">
    <location>
        <begin position="69"/>
        <end position="73"/>
    </location>
    <ligand>
        <name>(6S)-NADPHX</name>
        <dbReference type="ChEBI" id="CHEBI:64076"/>
    </ligand>
</feature>
<keyword evidence="5 18" id="KW-0479">Metal-binding</keyword>
<gene>
    <name evidence="22" type="primary">nnr</name>
    <name evidence="17" type="synonym">nnrD</name>
    <name evidence="18" type="synonym">nnrE</name>
    <name evidence="22" type="ORF">ACFP9W_12990</name>
</gene>
<feature type="domain" description="YjeF N-terminal" evidence="21">
    <location>
        <begin position="21"/>
        <end position="222"/>
    </location>
</feature>
<comment type="function">
    <text evidence="17">Catalyzes the dehydration of the S-form of NAD(P)HX at the expense of ADP, which is converted to AMP. Together with NAD(P)HX epimerase, which catalyzes the epimerization of the S- and R-forms, the enzyme allows the repair of both epimers of NAD(P)HX, a damaged form of NAD(P)H that is a result of enzymatic or heat-dependent hydration.</text>
</comment>
<dbReference type="Pfam" id="PF03853">
    <property type="entry name" value="YjeF_N"/>
    <property type="match status" value="1"/>
</dbReference>
<comment type="catalytic activity">
    <reaction evidence="1 18 19">
        <text>(6R)-NADHX = (6S)-NADHX</text>
        <dbReference type="Rhea" id="RHEA:32215"/>
        <dbReference type="ChEBI" id="CHEBI:64074"/>
        <dbReference type="ChEBI" id="CHEBI:64075"/>
        <dbReference type="EC" id="5.1.99.6"/>
    </reaction>
</comment>